<comment type="caution">
    <text evidence="2">The sequence shown here is derived from an EMBL/GenBank/DDBJ whole genome shotgun (WGS) entry which is preliminary data.</text>
</comment>
<gene>
    <name evidence="2" type="ORF">GCM10025868_33030</name>
</gene>
<evidence type="ECO:0000313" key="2">
    <source>
        <dbReference type="EMBL" id="GMA88053.1"/>
    </source>
</evidence>
<dbReference type="EMBL" id="BSUZ01000001">
    <property type="protein sequence ID" value="GMA88053.1"/>
    <property type="molecule type" value="Genomic_DNA"/>
</dbReference>
<evidence type="ECO:0000313" key="3">
    <source>
        <dbReference type="Proteomes" id="UP001157017"/>
    </source>
</evidence>
<reference evidence="3" key="1">
    <citation type="journal article" date="2019" name="Int. J. Syst. Evol. Microbiol.">
        <title>The Global Catalogue of Microorganisms (GCM) 10K type strain sequencing project: providing services to taxonomists for standard genome sequencing and annotation.</title>
        <authorList>
            <consortium name="The Broad Institute Genomics Platform"/>
            <consortium name="The Broad Institute Genome Sequencing Center for Infectious Disease"/>
            <person name="Wu L."/>
            <person name="Ma J."/>
        </authorList>
    </citation>
    <scope>NUCLEOTIDE SEQUENCE [LARGE SCALE GENOMIC DNA]</scope>
    <source>
        <strain evidence="3">NBRC 108730</strain>
    </source>
</reference>
<name>A0ABQ6JKX6_9ACTN</name>
<keyword evidence="3" id="KW-1185">Reference proteome</keyword>
<protein>
    <submittedName>
        <fullName evidence="2">Uncharacterized protein</fullName>
    </submittedName>
</protein>
<accession>A0ABQ6JKX6</accession>
<feature type="region of interest" description="Disordered" evidence="1">
    <location>
        <begin position="1"/>
        <end position="71"/>
    </location>
</feature>
<sequence>MQRPQDERVAAQQADDEHGEQQDGDTLGDDDGDHERPPAGAVAPPDDVRLGRADAERTAAGVSVGSTAITR</sequence>
<feature type="compositionally biased region" description="Basic and acidic residues" evidence="1">
    <location>
        <begin position="1"/>
        <end position="21"/>
    </location>
</feature>
<dbReference type="Proteomes" id="UP001157017">
    <property type="component" value="Unassembled WGS sequence"/>
</dbReference>
<proteinExistence type="predicted"/>
<organism evidence="2 3">
    <name type="scientific">Angustibacter aerolatus</name>
    <dbReference type="NCBI Taxonomy" id="1162965"/>
    <lineage>
        <taxon>Bacteria</taxon>
        <taxon>Bacillati</taxon>
        <taxon>Actinomycetota</taxon>
        <taxon>Actinomycetes</taxon>
        <taxon>Kineosporiales</taxon>
        <taxon>Kineosporiaceae</taxon>
    </lineage>
</organism>
<feature type="compositionally biased region" description="Acidic residues" evidence="1">
    <location>
        <begin position="22"/>
        <end position="32"/>
    </location>
</feature>
<feature type="compositionally biased region" description="Basic and acidic residues" evidence="1">
    <location>
        <begin position="46"/>
        <end position="57"/>
    </location>
</feature>
<evidence type="ECO:0000256" key="1">
    <source>
        <dbReference type="SAM" id="MobiDB-lite"/>
    </source>
</evidence>